<keyword evidence="5" id="KW-1185">Reference proteome</keyword>
<dbReference type="Proteomes" id="UP000295198">
    <property type="component" value="Unassembled WGS sequence"/>
</dbReference>
<dbReference type="AlphaFoldDB" id="A0A4V1XY96"/>
<gene>
    <name evidence="4" type="ORF">EKO23_21635</name>
</gene>
<dbReference type="InterPro" id="IPR025736">
    <property type="entry name" value="PucR_C-HTH_dom"/>
</dbReference>
<comment type="caution">
    <text evidence="4">The sequence shown here is derived from an EMBL/GenBank/DDBJ whole genome shotgun (WGS) entry which is preliminary data.</text>
</comment>
<evidence type="ECO:0000256" key="1">
    <source>
        <dbReference type="ARBA" id="ARBA00006754"/>
    </source>
</evidence>
<dbReference type="InterPro" id="IPR041522">
    <property type="entry name" value="CdaR_GGDEF"/>
</dbReference>
<organism evidence="4 5">
    <name type="scientific">Nocardioides guangzhouensis</name>
    <dbReference type="NCBI Taxonomy" id="2497878"/>
    <lineage>
        <taxon>Bacteria</taxon>
        <taxon>Bacillati</taxon>
        <taxon>Actinomycetota</taxon>
        <taxon>Actinomycetes</taxon>
        <taxon>Propionibacteriales</taxon>
        <taxon>Nocardioidaceae</taxon>
        <taxon>Nocardioides</taxon>
    </lineage>
</organism>
<dbReference type="InterPro" id="IPR042070">
    <property type="entry name" value="PucR_C-HTH_sf"/>
</dbReference>
<protein>
    <submittedName>
        <fullName evidence="4">PucR family transcriptional regulator</fullName>
    </submittedName>
</protein>
<dbReference type="Gene3D" id="1.10.10.2840">
    <property type="entry name" value="PucR C-terminal helix-turn-helix domain"/>
    <property type="match status" value="1"/>
</dbReference>
<reference evidence="4 5" key="1">
    <citation type="submission" date="2019-01" db="EMBL/GenBank/DDBJ databases">
        <title>Nocardioides guangzhouensis sp. nov., an actinobacterium isolated from soil.</title>
        <authorList>
            <person name="Fu Y."/>
            <person name="Cai Y."/>
            <person name="Lin Z."/>
            <person name="Chen P."/>
        </authorList>
    </citation>
    <scope>NUCLEOTIDE SEQUENCE [LARGE SCALE GENOMIC DNA]</scope>
    <source>
        <strain evidence="4 5">130</strain>
    </source>
</reference>
<dbReference type="InterPro" id="IPR051448">
    <property type="entry name" value="CdaR-like_regulators"/>
</dbReference>
<dbReference type="OrthoDB" id="3246591at2"/>
<dbReference type="EMBL" id="SDKM01000046">
    <property type="protein sequence ID" value="RYP82479.1"/>
    <property type="molecule type" value="Genomic_DNA"/>
</dbReference>
<evidence type="ECO:0000313" key="5">
    <source>
        <dbReference type="Proteomes" id="UP000295198"/>
    </source>
</evidence>
<dbReference type="PANTHER" id="PTHR33744:SF1">
    <property type="entry name" value="DNA-BINDING TRANSCRIPTIONAL ACTIVATOR ADER"/>
    <property type="match status" value="1"/>
</dbReference>
<dbReference type="Pfam" id="PF13556">
    <property type="entry name" value="HTH_30"/>
    <property type="match status" value="1"/>
</dbReference>
<sequence>MAPATVCRCEVVPTIRGSEGQVLITDAAGSAALARVDALHTALTQIVLEGGDLAGIAGEVARALDAGVLVTSTDGRERAAAVTEAQRELLVTHDFVDPTGRVRVERIDARGAPVARGQVRALRVAAGGTDLLRLICLRAEGEISATDVQALERASAVAALLTTREQAVAAVENKYQGDFLRDLFLRRAGDEQYVVEHARSFGWRLDRPVVVVAAEIDPTNEPVSSGRRRQFQERFSAAWRQVSRELGEGIPSVDFSSEVVTLLPVADAPTDAGTESLAGHDVVRRAVTAVAGDKGGGRRPFSVGVSRVAESLRELPDAYGQARRAVEVGRRVNGGGSTTFFDRLGIHRLIALVPDTGELAAFAEDVLGPLAQDTSEAADLRETLRVLLDTNFNVAEAARLQFFHYNTMRYRVSKLERLLGPLSSDPHLRLDVAVALRVLEVTGRS</sequence>
<accession>A0A4V1XY96</accession>
<comment type="similarity">
    <text evidence="1">Belongs to the CdaR family.</text>
</comment>
<feature type="domain" description="PucR C-terminal helix-turn-helix" evidence="2">
    <location>
        <begin position="380"/>
        <end position="438"/>
    </location>
</feature>
<evidence type="ECO:0000313" key="4">
    <source>
        <dbReference type="EMBL" id="RYP82479.1"/>
    </source>
</evidence>
<name>A0A4V1XY96_9ACTN</name>
<dbReference type="PANTHER" id="PTHR33744">
    <property type="entry name" value="CARBOHYDRATE DIACID REGULATOR"/>
    <property type="match status" value="1"/>
</dbReference>
<proteinExistence type="inferred from homology"/>
<evidence type="ECO:0000259" key="2">
    <source>
        <dbReference type="Pfam" id="PF13556"/>
    </source>
</evidence>
<dbReference type="Pfam" id="PF17853">
    <property type="entry name" value="GGDEF_2"/>
    <property type="match status" value="1"/>
</dbReference>
<evidence type="ECO:0000259" key="3">
    <source>
        <dbReference type="Pfam" id="PF17853"/>
    </source>
</evidence>
<feature type="domain" description="CdaR GGDEF-like" evidence="3">
    <location>
        <begin position="190"/>
        <end position="328"/>
    </location>
</feature>